<feature type="compositionally biased region" description="Polar residues" evidence="1">
    <location>
        <begin position="24"/>
        <end position="41"/>
    </location>
</feature>
<proteinExistence type="predicted"/>
<feature type="region of interest" description="Disordered" evidence="1">
    <location>
        <begin position="1"/>
        <end position="67"/>
    </location>
</feature>
<reference evidence="2" key="1">
    <citation type="journal article" date="2020" name="BMC Genomics">
        <title>Correction to: Identification and distribution of gene clusters required for synthesis of sphingolipid metabolism inhibitors in diverse species of the filamentous fungus Fusarium.</title>
        <authorList>
            <person name="Kim H.S."/>
            <person name="Lohmar J.M."/>
            <person name="Busman M."/>
            <person name="Brown D.W."/>
            <person name="Naumann T.A."/>
            <person name="Divon H.H."/>
            <person name="Lysoe E."/>
            <person name="Uhlig S."/>
            <person name="Proctor R.H."/>
        </authorList>
    </citation>
    <scope>NUCLEOTIDE SEQUENCE</scope>
    <source>
        <strain evidence="2">NRRL 20472</strain>
    </source>
</reference>
<evidence type="ECO:0000313" key="2">
    <source>
        <dbReference type="EMBL" id="KAF4946290.1"/>
    </source>
</evidence>
<gene>
    <name evidence="2" type="ORF">FSARC_14234</name>
</gene>
<dbReference type="EMBL" id="JABEXW010001179">
    <property type="protein sequence ID" value="KAF4946290.1"/>
    <property type="molecule type" value="Genomic_DNA"/>
</dbReference>
<name>A0A8H4SV79_9HYPO</name>
<comment type="caution">
    <text evidence="2">The sequence shown here is derived from an EMBL/GenBank/DDBJ whole genome shotgun (WGS) entry which is preliminary data.</text>
</comment>
<dbReference type="Proteomes" id="UP000622797">
    <property type="component" value="Unassembled WGS sequence"/>
</dbReference>
<keyword evidence="3" id="KW-1185">Reference proteome</keyword>
<accession>A0A8H4SV79</accession>
<evidence type="ECO:0000313" key="3">
    <source>
        <dbReference type="Proteomes" id="UP000622797"/>
    </source>
</evidence>
<protein>
    <submittedName>
        <fullName evidence="2">Uncharacterized protein</fullName>
    </submittedName>
</protein>
<evidence type="ECO:0000256" key="1">
    <source>
        <dbReference type="SAM" id="MobiDB-lite"/>
    </source>
</evidence>
<reference evidence="2" key="2">
    <citation type="submission" date="2020-05" db="EMBL/GenBank/DDBJ databases">
        <authorList>
            <person name="Kim H.-S."/>
            <person name="Proctor R.H."/>
            <person name="Brown D.W."/>
        </authorList>
    </citation>
    <scope>NUCLEOTIDE SEQUENCE</scope>
    <source>
        <strain evidence="2">NRRL 20472</strain>
    </source>
</reference>
<dbReference type="AlphaFoldDB" id="A0A8H4SV79"/>
<sequence length="312" mass="35554">MRDGLELAPFTDITMTGGDPKRSPIQTPRNGDQTGGSSQQYHGRDTPINETTVSADPVDTANVSSNHEDIPDMSLVLHGGPSPDIWTQLTCVHEAVSQLQKHFELVCKTKAQLLDTYNKDFDTLKRFLDSLPSGISYKLLDPIVRDRWLERMSYAPQVLKSLCERIGYLQLEKESRRRYKLCFEKIIATAKAIEYESDEDCYDSTHTYWAQVHPEPDDEDLQKDIIEFFIEVSNDSDAILKNLIQDEGVLLEAFEEFRRKFSLGSLSQISEYPNYSLDLDNMVSLLDAIVRDLPLIHGMVLSHQQDWGKLGH</sequence>
<organism evidence="2 3">
    <name type="scientific">Fusarium sarcochroum</name>
    <dbReference type="NCBI Taxonomy" id="1208366"/>
    <lineage>
        <taxon>Eukaryota</taxon>
        <taxon>Fungi</taxon>
        <taxon>Dikarya</taxon>
        <taxon>Ascomycota</taxon>
        <taxon>Pezizomycotina</taxon>
        <taxon>Sordariomycetes</taxon>
        <taxon>Hypocreomycetidae</taxon>
        <taxon>Hypocreales</taxon>
        <taxon>Nectriaceae</taxon>
        <taxon>Fusarium</taxon>
        <taxon>Fusarium lateritium species complex</taxon>
    </lineage>
</organism>